<keyword evidence="4 6" id="KW-1133">Transmembrane helix</keyword>
<dbReference type="GO" id="GO:0016020">
    <property type="term" value="C:membrane"/>
    <property type="evidence" value="ECO:0007669"/>
    <property type="project" value="UniProtKB-SubCell"/>
</dbReference>
<dbReference type="SUPFAM" id="SSF103481">
    <property type="entry name" value="Multidrug resistance efflux transporter EmrE"/>
    <property type="match status" value="2"/>
</dbReference>
<feature type="transmembrane region" description="Helical" evidence="6">
    <location>
        <begin position="55"/>
        <end position="72"/>
    </location>
</feature>
<gene>
    <name evidence="8" type="ORF">H9K75_17095</name>
</gene>
<evidence type="ECO:0000256" key="6">
    <source>
        <dbReference type="SAM" id="Phobius"/>
    </source>
</evidence>
<comment type="subcellular location">
    <subcellularLocation>
        <location evidence="1">Membrane</location>
        <topology evidence="1">Multi-pass membrane protein</topology>
    </subcellularLocation>
</comment>
<feature type="transmembrane region" description="Helical" evidence="6">
    <location>
        <begin position="176"/>
        <end position="196"/>
    </location>
</feature>
<dbReference type="InterPro" id="IPR037185">
    <property type="entry name" value="EmrE-like"/>
</dbReference>
<dbReference type="AlphaFoldDB" id="A0A7H0GQM0"/>
<dbReference type="PANTHER" id="PTHR32322">
    <property type="entry name" value="INNER MEMBRANE TRANSPORTER"/>
    <property type="match status" value="1"/>
</dbReference>
<sequence>MALAMALSGTIGLFVVESGLPVEWVVLLRCVIGAAALGLWIVARHEWVALEGHDLRWMVVGGVALVINWVALFHAYAFAGIGIATVVYNVQPFFLVLVAALQGEVIGWRRVPFMVLALAGVVLSSGAVHELQLAHTAAPHGQMVYGVLLSLLAAALYTLTVVATRRVKRVPPAQTAMLQMTAGGALLALWALSSVLSGAPSRFANVPLAQMVACIVTLGLVHTAVMYVLMYGAFQRLGAAGIAILSFIYPAIALTVDLLWFGVRPDVWQWLGMAMIALAIAGYRAGELRAARG</sequence>
<dbReference type="KEGG" id="daer:H9K75_17095"/>
<feature type="transmembrane region" description="Helical" evidence="6">
    <location>
        <begin position="78"/>
        <end position="101"/>
    </location>
</feature>
<name>A0A7H0GQM0_9BURK</name>
<dbReference type="InterPro" id="IPR050638">
    <property type="entry name" value="AA-Vitamin_Transporters"/>
</dbReference>
<feature type="domain" description="EamA" evidence="7">
    <location>
        <begin position="2"/>
        <end position="125"/>
    </location>
</feature>
<dbReference type="Pfam" id="PF00892">
    <property type="entry name" value="EamA"/>
    <property type="match status" value="2"/>
</dbReference>
<dbReference type="InterPro" id="IPR000620">
    <property type="entry name" value="EamA_dom"/>
</dbReference>
<keyword evidence="3 6" id="KW-0812">Transmembrane</keyword>
<dbReference type="EMBL" id="CP060783">
    <property type="protein sequence ID" value="QNP50586.1"/>
    <property type="molecule type" value="Genomic_DNA"/>
</dbReference>
<evidence type="ECO:0000313" key="8">
    <source>
        <dbReference type="EMBL" id="QNP50586.1"/>
    </source>
</evidence>
<proteinExistence type="inferred from homology"/>
<feature type="transmembrane region" description="Helical" evidence="6">
    <location>
        <begin position="208"/>
        <end position="230"/>
    </location>
</feature>
<keyword evidence="9" id="KW-1185">Reference proteome</keyword>
<feature type="domain" description="EamA" evidence="7">
    <location>
        <begin position="145"/>
        <end position="281"/>
    </location>
</feature>
<organism evidence="8 9">
    <name type="scientific">Diaphorobacter aerolatus</name>
    <dbReference type="NCBI Taxonomy" id="1288495"/>
    <lineage>
        <taxon>Bacteria</taxon>
        <taxon>Pseudomonadati</taxon>
        <taxon>Pseudomonadota</taxon>
        <taxon>Betaproteobacteria</taxon>
        <taxon>Burkholderiales</taxon>
        <taxon>Comamonadaceae</taxon>
        <taxon>Diaphorobacter</taxon>
    </lineage>
</organism>
<feature type="transmembrane region" description="Helical" evidence="6">
    <location>
        <begin position="24"/>
        <end position="43"/>
    </location>
</feature>
<dbReference type="Proteomes" id="UP000516028">
    <property type="component" value="Chromosome"/>
</dbReference>
<feature type="transmembrane region" description="Helical" evidence="6">
    <location>
        <begin position="237"/>
        <end position="261"/>
    </location>
</feature>
<evidence type="ECO:0000256" key="1">
    <source>
        <dbReference type="ARBA" id="ARBA00004141"/>
    </source>
</evidence>
<evidence type="ECO:0000256" key="3">
    <source>
        <dbReference type="ARBA" id="ARBA00022692"/>
    </source>
</evidence>
<evidence type="ECO:0000256" key="4">
    <source>
        <dbReference type="ARBA" id="ARBA00022989"/>
    </source>
</evidence>
<protein>
    <submittedName>
        <fullName evidence="8">DMT family transporter</fullName>
    </submittedName>
</protein>
<dbReference type="PANTHER" id="PTHR32322:SF2">
    <property type="entry name" value="EAMA DOMAIN-CONTAINING PROTEIN"/>
    <property type="match status" value="1"/>
</dbReference>
<accession>A0A7H0GQM0</accession>
<feature type="transmembrane region" description="Helical" evidence="6">
    <location>
        <begin position="113"/>
        <end position="131"/>
    </location>
</feature>
<comment type="similarity">
    <text evidence="2">Belongs to the EamA transporter family.</text>
</comment>
<evidence type="ECO:0000256" key="5">
    <source>
        <dbReference type="ARBA" id="ARBA00023136"/>
    </source>
</evidence>
<feature type="transmembrane region" description="Helical" evidence="6">
    <location>
        <begin position="267"/>
        <end position="286"/>
    </location>
</feature>
<feature type="transmembrane region" description="Helical" evidence="6">
    <location>
        <begin position="143"/>
        <end position="164"/>
    </location>
</feature>
<reference evidence="8 9" key="1">
    <citation type="submission" date="2020-08" db="EMBL/GenBank/DDBJ databases">
        <title>Genome sequence of Diaphorobacter aerolatus KACC 16536T.</title>
        <authorList>
            <person name="Hyun D.-W."/>
            <person name="Bae J.-W."/>
        </authorList>
    </citation>
    <scope>NUCLEOTIDE SEQUENCE [LARGE SCALE GENOMIC DNA]</scope>
    <source>
        <strain evidence="8 9">KACC 16536</strain>
    </source>
</reference>
<evidence type="ECO:0000256" key="2">
    <source>
        <dbReference type="ARBA" id="ARBA00007362"/>
    </source>
</evidence>
<keyword evidence="5 6" id="KW-0472">Membrane</keyword>
<evidence type="ECO:0000313" key="9">
    <source>
        <dbReference type="Proteomes" id="UP000516028"/>
    </source>
</evidence>
<evidence type="ECO:0000259" key="7">
    <source>
        <dbReference type="Pfam" id="PF00892"/>
    </source>
</evidence>